<dbReference type="Proteomes" id="UP000694403">
    <property type="component" value="Unplaced"/>
</dbReference>
<dbReference type="InterPro" id="IPR052240">
    <property type="entry name" value="SAP_domain_ribonucleoprotein"/>
</dbReference>
<reference evidence="3" key="1">
    <citation type="submission" date="2025-08" db="UniProtKB">
        <authorList>
            <consortium name="Ensembl"/>
        </authorList>
    </citation>
    <scope>IDENTIFICATION</scope>
</reference>
<name>A0A8C3RVB8_CHESE</name>
<evidence type="ECO:0000256" key="2">
    <source>
        <dbReference type="SAM" id="MobiDB-lite"/>
    </source>
</evidence>
<protein>
    <submittedName>
        <fullName evidence="3">Uncharacterized protein</fullName>
    </submittedName>
</protein>
<evidence type="ECO:0000313" key="4">
    <source>
        <dbReference type="Proteomes" id="UP000694403"/>
    </source>
</evidence>
<dbReference type="GO" id="GO:0005634">
    <property type="term" value="C:nucleus"/>
    <property type="evidence" value="ECO:0007669"/>
    <property type="project" value="TreeGrafter"/>
</dbReference>
<keyword evidence="1" id="KW-0597">Phosphoprotein</keyword>
<dbReference type="PANTHER" id="PTHR46551:SF1">
    <property type="entry name" value="SAP DOMAIN-CONTAINING RIBONUCLEOPROTEIN"/>
    <property type="match status" value="1"/>
</dbReference>
<dbReference type="AlphaFoldDB" id="A0A8C3RVB8"/>
<keyword evidence="4" id="KW-1185">Reference proteome</keyword>
<evidence type="ECO:0000313" key="3">
    <source>
        <dbReference type="Ensembl" id="ENSCSRP00000004534.1"/>
    </source>
</evidence>
<evidence type="ECO:0000256" key="1">
    <source>
        <dbReference type="ARBA" id="ARBA00022553"/>
    </source>
</evidence>
<organism evidence="3 4">
    <name type="scientific">Chelydra serpentina</name>
    <name type="common">Snapping turtle</name>
    <name type="synonym">Testudo serpentina</name>
    <dbReference type="NCBI Taxonomy" id="8475"/>
    <lineage>
        <taxon>Eukaryota</taxon>
        <taxon>Metazoa</taxon>
        <taxon>Chordata</taxon>
        <taxon>Craniata</taxon>
        <taxon>Vertebrata</taxon>
        <taxon>Euteleostomi</taxon>
        <taxon>Archelosauria</taxon>
        <taxon>Testudinata</taxon>
        <taxon>Testudines</taxon>
        <taxon>Cryptodira</taxon>
        <taxon>Durocryptodira</taxon>
        <taxon>Americhelydia</taxon>
        <taxon>Chelydroidea</taxon>
        <taxon>Chelydridae</taxon>
        <taxon>Chelydra</taxon>
    </lineage>
</organism>
<accession>A0A8C3RVB8</accession>
<feature type="region of interest" description="Disordered" evidence="2">
    <location>
        <begin position="72"/>
        <end position="94"/>
    </location>
</feature>
<dbReference type="Ensembl" id="ENSCSRT00000004683.1">
    <property type="protein sequence ID" value="ENSCSRP00000004534.1"/>
    <property type="gene ID" value="ENSCSRG00000003433.1"/>
</dbReference>
<sequence>DQVFHRPIRMGRSVLGPFTSCPLPTTVGLLVNMDKLKERAQRFGLNVSSVSKKSEDDEKLKKRKERFGIVTSSAGAGATEDTEVKCQTCKQRDA</sequence>
<proteinExistence type="predicted"/>
<dbReference type="GO" id="GO:0016973">
    <property type="term" value="P:poly(A)+ mRNA export from nucleus"/>
    <property type="evidence" value="ECO:0007669"/>
    <property type="project" value="TreeGrafter"/>
</dbReference>
<dbReference type="PANTHER" id="PTHR46551">
    <property type="entry name" value="SAP DOMAIN-CONTAINING RIBONUCLEOPROTEIN"/>
    <property type="match status" value="1"/>
</dbReference>
<reference evidence="3" key="2">
    <citation type="submission" date="2025-09" db="UniProtKB">
        <authorList>
            <consortium name="Ensembl"/>
        </authorList>
    </citation>
    <scope>IDENTIFICATION</scope>
</reference>